<dbReference type="NCBIfam" id="NF037995">
    <property type="entry name" value="TRAP_S1"/>
    <property type="match status" value="1"/>
</dbReference>
<dbReference type="Pfam" id="PF03480">
    <property type="entry name" value="DctP"/>
    <property type="match status" value="1"/>
</dbReference>
<dbReference type="InterPro" id="IPR018389">
    <property type="entry name" value="DctP_fam"/>
</dbReference>
<dbReference type="PANTHER" id="PTHR33376">
    <property type="match status" value="1"/>
</dbReference>
<gene>
    <name evidence="2" type="ORF">WSS_A25800</name>
</gene>
<dbReference type="GO" id="GO:0055085">
    <property type="term" value="P:transmembrane transport"/>
    <property type="evidence" value="ECO:0007669"/>
    <property type="project" value="InterPro"/>
</dbReference>
<accession>K8XEK9</accession>
<dbReference type="PANTHER" id="PTHR33376:SF15">
    <property type="entry name" value="BLL6794 PROTEIN"/>
    <property type="match status" value="1"/>
</dbReference>
<comment type="caution">
    <text evidence="2">The sequence shown here is derived from an EMBL/GenBank/DDBJ whole genome shotgun (WGS) entry which is preliminary data.</text>
</comment>
<proteinExistence type="predicted"/>
<dbReference type="EMBL" id="AJYC02000077">
    <property type="protein sequence ID" value="EKT79834.1"/>
    <property type="molecule type" value="Genomic_DNA"/>
</dbReference>
<dbReference type="Proteomes" id="UP000005951">
    <property type="component" value="Unassembled WGS sequence"/>
</dbReference>
<evidence type="ECO:0000313" key="2">
    <source>
        <dbReference type="EMBL" id="EKT79834.1"/>
    </source>
</evidence>
<dbReference type="AlphaFoldDB" id="K8XEK9"/>
<keyword evidence="1" id="KW-0732">Signal</keyword>
<dbReference type="Gene3D" id="3.40.190.170">
    <property type="entry name" value="Bacterial extracellular solute-binding protein, family 7"/>
    <property type="match status" value="1"/>
</dbReference>
<protein>
    <submittedName>
        <fullName evidence="2">Extracellular solute-binding protein</fullName>
    </submittedName>
</protein>
<reference evidence="2 3" key="1">
    <citation type="journal article" date="2013" name="Genome Announc.">
        <title>Draft Genome Sequence of Rhodococcus opacus Strain M213 Shows a Diverse Catabolic Potential.</title>
        <authorList>
            <person name="Pathak A."/>
            <person name="Green S.J."/>
            <person name="Ogram A."/>
            <person name="Chauhan A."/>
        </authorList>
    </citation>
    <scope>NUCLEOTIDE SEQUENCE [LARGE SCALE GENOMIC DNA]</scope>
    <source>
        <strain evidence="2 3">M213</strain>
    </source>
</reference>
<name>K8XEK9_RHOOP</name>
<organism evidence="2 3">
    <name type="scientific">Rhodococcus opacus M213</name>
    <dbReference type="NCBI Taxonomy" id="1129896"/>
    <lineage>
        <taxon>Bacteria</taxon>
        <taxon>Bacillati</taxon>
        <taxon>Actinomycetota</taxon>
        <taxon>Actinomycetes</taxon>
        <taxon>Mycobacteriales</taxon>
        <taxon>Nocardiaceae</taxon>
        <taxon>Rhodococcus</taxon>
    </lineage>
</organism>
<evidence type="ECO:0000256" key="1">
    <source>
        <dbReference type="ARBA" id="ARBA00022729"/>
    </source>
</evidence>
<sequence>MEYFAAGQLGKPKDALHLLRAGAVDISPFIPAYLSNDIPLSSVGELPGLVEDPCAGVEALMPMMKPGGSIYEEEMKEQGVVPLWGVMIPNYKVFTTNKPITRPSELEGSLIRTPGGVGDRVVRELGASGVILSNSDLYEAVARGTVDGAIFPEMSVKSYSLQEVLKYVADDANLYTTTVLYAVSADQWQSFTEEQKAVLDKASEVAQEGACRSLLEAQESARAAILDADVEFVHIDESTKQEWNSALTPIRDNWISDLESVGLPASSVLSEFEDRLAKENR</sequence>
<evidence type="ECO:0000313" key="3">
    <source>
        <dbReference type="Proteomes" id="UP000005951"/>
    </source>
</evidence>
<dbReference type="InterPro" id="IPR038404">
    <property type="entry name" value="TRAP_DctP_sf"/>
</dbReference>